<dbReference type="PANTHER" id="PTHR26450">
    <property type="entry name" value="OLFACTORY RECEPTOR 56B1-RELATED"/>
    <property type="match status" value="1"/>
</dbReference>
<feature type="transmembrane region" description="Helical" evidence="13">
    <location>
        <begin position="202"/>
        <end position="229"/>
    </location>
</feature>
<dbReference type="OMA" id="LHYQEQM"/>
<dbReference type="InterPro" id="IPR017452">
    <property type="entry name" value="GPCR_Rhodpsn_7TM"/>
</dbReference>
<evidence type="ECO:0000256" key="10">
    <source>
        <dbReference type="ARBA" id="ARBA00023170"/>
    </source>
</evidence>
<feature type="transmembrane region" description="Helical" evidence="13">
    <location>
        <begin position="28"/>
        <end position="50"/>
    </location>
</feature>
<proteinExistence type="predicted"/>
<dbReference type="SUPFAM" id="SSF81321">
    <property type="entry name" value="Family A G protein-coupled receptor-like"/>
    <property type="match status" value="1"/>
</dbReference>
<evidence type="ECO:0000313" key="16">
    <source>
        <dbReference type="Proteomes" id="UP000265100"/>
    </source>
</evidence>
<evidence type="ECO:0000256" key="12">
    <source>
        <dbReference type="ARBA" id="ARBA00023224"/>
    </source>
</evidence>
<name>A0A3P8PDR6_ASTCA</name>
<dbReference type="PANTHER" id="PTHR26450:SF391">
    <property type="entry name" value="ODORANT RECEPTOR-RELATED"/>
    <property type="match status" value="1"/>
</dbReference>
<dbReference type="Proteomes" id="UP000265100">
    <property type="component" value="Chromosome 14"/>
</dbReference>
<evidence type="ECO:0000256" key="11">
    <source>
        <dbReference type="ARBA" id="ARBA00023180"/>
    </source>
</evidence>
<evidence type="ECO:0000259" key="14">
    <source>
        <dbReference type="PROSITE" id="PS50262"/>
    </source>
</evidence>
<reference evidence="15" key="3">
    <citation type="submission" date="2025-08" db="UniProtKB">
        <authorList>
            <consortium name="Ensembl"/>
        </authorList>
    </citation>
    <scope>IDENTIFICATION</scope>
</reference>
<keyword evidence="3" id="KW-0716">Sensory transduction</keyword>
<keyword evidence="11" id="KW-0325">Glycoprotein</keyword>
<reference evidence="15" key="4">
    <citation type="submission" date="2025-09" db="UniProtKB">
        <authorList>
            <consortium name="Ensembl"/>
        </authorList>
    </citation>
    <scope>IDENTIFICATION</scope>
</reference>
<keyword evidence="12" id="KW-0807">Transducer</keyword>
<sequence length="321" mass="36399">MEAVKENISSHKYFFLDGFSELGELRPFLFIPFSFMFVVSLFANSLLVYVIVSQRSLHSPMYILIASMACIDLSLPVFFVPHMLLSFLFDWRGISLIGCLVQMYFIHLLGAFQSTLLLWMALDRYFAICTPLHYQEQMALARFLKFVIPFSIRNMFAVLVVVSLAGKLPFCLRNVINHCFCEHMALVELACGSTTINSLVGLISVFSVPVTDFFLITASYTVIFSSVLSSGKSSAKALHTCVTHIVVMTVSLTIILTAFLSYRIRNGLPAAIRIFFSILYLFFPSCFNPIIYGIRTKEIRQIFFFRLQVPDKNPSGPRSQK</sequence>
<feature type="transmembrane region" description="Helical" evidence="13">
    <location>
        <begin position="241"/>
        <end position="264"/>
    </location>
</feature>
<evidence type="ECO:0000256" key="5">
    <source>
        <dbReference type="ARBA" id="ARBA00022725"/>
    </source>
</evidence>
<feature type="transmembrane region" description="Helical" evidence="13">
    <location>
        <begin position="104"/>
        <end position="122"/>
    </location>
</feature>
<keyword evidence="2" id="KW-1003">Cell membrane</keyword>
<dbReference type="PRINTS" id="PR00245">
    <property type="entry name" value="OLFACTORYR"/>
</dbReference>
<dbReference type="AlphaFoldDB" id="A0A3P8PDR6"/>
<keyword evidence="6 13" id="KW-1133">Transmembrane helix</keyword>
<dbReference type="GeneTree" id="ENSGT01150000286905"/>
<evidence type="ECO:0000256" key="8">
    <source>
        <dbReference type="ARBA" id="ARBA00023136"/>
    </source>
</evidence>
<reference evidence="16" key="2">
    <citation type="submission" date="2023-03" db="EMBL/GenBank/DDBJ databases">
        <authorList>
            <consortium name="Wellcome Sanger Institute Data Sharing"/>
        </authorList>
    </citation>
    <scope>NUCLEOTIDE SEQUENCE [LARGE SCALE GENOMIC DNA]</scope>
</reference>
<dbReference type="Gene3D" id="1.20.1070.10">
    <property type="entry name" value="Rhodopsin 7-helix transmembrane proteins"/>
    <property type="match status" value="1"/>
</dbReference>
<protein>
    <recommendedName>
        <fullName evidence="14">G-protein coupled receptors family 1 profile domain-containing protein</fullName>
    </recommendedName>
</protein>
<dbReference type="PROSITE" id="PS50262">
    <property type="entry name" value="G_PROTEIN_RECEP_F1_2"/>
    <property type="match status" value="1"/>
</dbReference>
<dbReference type="GO" id="GO:0005886">
    <property type="term" value="C:plasma membrane"/>
    <property type="evidence" value="ECO:0007669"/>
    <property type="project" value="UniProtKB-SubCell"/>
</dbReference>
<keyword evidence="16" id="KW-1185">Reference proteome</keyword>
<dbReference type="GO" id="GO:0004930">
    <property type="term" value="F:G protein-coupled receptor activity"/>
    <property type="evidence" value="ECO:0007669"/>
    <property type="project" value="UniProtKB-KW"/>
</dbReference>
<dbReference type="GO" id="GO:0004984">
    <property type="term" value="F:olfactory receptor activity"/>
    <property type="evidence" value="ECO:0007669"/>
    <property type="project" value="InterPro"/>
</dbReference>
<evidence type="ECO:0000256" key="13">
    <source>
        <dbReference type="SAM" id="Phobius"/>
    </source>
</evidence>
<feature type="transmembrane region" description="Helical" evidence="13">
    <location>
        <begin position="270"/>
        <end position="294"/>
    </location>
</feature>
<organism evidence="15 16">
    <name type="scientific">Astatotilapia calliptera</name>
    <name type="common">Eastern happy</name>
    <name type="synonym">Chromis callipterus</name>
    <dbReference type="NCBI Taxonomy" id="8154"/>
    <lineage>
        <taxon>Eukaryota</taxon>
        <taxon>Metazoa</taxon>
        <taxon>Chordata</taxon>
        <taxon>Craniata</taxon>
        <taxon>Vertebrata</taxon>
        <taxon>Euteleostomi</taxon>
        <taxon>Actinopterygii</taxon>
        <taxon>Neopterygii</taxon>
        <taxon>Teleostei</taxon>
        <taxon>Neoteleostei</taxon>
        <taxon>Acanthomorphata</taxon>
        <taxon>Ovalentaria</taxon>
        <taxon>Cichlomorphae</taxon>
        <taxon>Cichliformes</taxon>
        <taxon>Cichlidae</taxon>
        <taxon>African cichlids</taxon>
        <taxon>Pseudocrenilabrinae</taxon>
        <taxon>Haplochromini</taxon>
        <taxon>Astatotilapia</taxon>
    </lineage>
</organism>
<evidence type="ECO:0000313" key="15">
    <source>
        <dbReference type="Ensembl" id="ENSACLP00000015129.1"/>
    </source>
</evidence>
<dbReference type="InterPro" id="IPR000725">
    <property type="entry name" value="Olfact_rcpt"/>
</dbReference>
<keyword evidence="7" id="KW-0297">G-protein coupled receptor</keyword>
<dbReference type="InterPro" id="IPR050402">
    <property type="entry name" value="OR51/52/56-like"/>
</dbReference>
<feature type="transmembrane region" description="Helical" evidence="13">
    <location>
        <begin position="62"/>
        <end position="84"/>
    </location>
</feature>
<evidence type="ECO:0000256" key="3">
    <source>
        <dbReference type="ARBA" id="ARBA00022606"/>
    </source>
</evidence>
<reference evidence="15 16" key="1">
    <citation type="submission" date="2018-05" db="EMBL/GenBank/DDBJ databases">
        <authorList>
            <person name="Datahose"/>
        </authorList>
    </citation>
    <scope>NUCLEOTIDE SEQUENCE</scope>
</reference>
<dbReference type="Ensembl" id="ENSACLT00000015484.1">
    <property type="protein sequence ID" value="ENSACLP00000015129.1"/>
    <property type="gene ID" value="ENSACLG00000010300.1"/>
</dbReference>
<feature type="transmembrane region" description="Helical" evidence="13">
    <location>
        <begin position="143"/>
        <end position="165"/>
    </location>
</feature>
<evidence type="ECO:0000256" key="7">
    <source>
        <dbReference type="ARBA" id="ARBA00023040"/>
    </source>
</evidence>
<evidence type="ECO:0000256" key="1">
    <source>
        <dbReference type="ARBA" id="ARBA00004651"/>
    </source>
</evidence>
<dbReference type="FunFam" id="1.20.1070.10:FF:000024">
    <property type="entry name" value="Olfactory receptor"/>
    <property type="match status" value="1"/>
</dbReference>
<dbReference type="STRING" id="8154.ENSACLP00000015129"/>
<evidence type="ECO:0000256" key="4">
    <source>
        <dbReference type="ARBA" id="ARBA00022692"/>
    </source>
</evidence>
<dbReference type="InterPro" id="IPR000276">
    <property type="entry name" value="GPCR_Rhodpsn"/>
</dbReference>
<accession>A0A3P8PDR6</accession>
<keyword evidence="10" id="KW-0675">Receptor</keyword>
<dbReference type="PRINTS" id="PR00237">
    <property type="entry name" value="GPCRRHODOPSN"/>
</dbReference>
<keyword evidence="9" id="KW-1015">Disulfide bond</keyword>
<feature type="domain" description="G-protein coupled receptors family 1 profile" evidence="14">
    <location>
        <begin position="43"/>
        <end position="292"/>
    </location>
</feature>
<keyword evidence="4 13" id="KW-0812">Transmembrane</keyword>
<dbReference type="SMART" id="SM01381">
    <property type="entry name" value="7TM_GPCR_Srsx"/>
    <property type="match status" value="1"/>
</dbReference>
<evidence type="ECO:0000256" key="9">
    <source>
        <dbReference type="ARBA" id="ARBA00023157"/>
    </source>
</evidence>
<comment type="subcellular location">
    <subcellularLocation>
        <location evidence="1">Cell membrane</location>
        <topology evidence="1">Multi-pass membrane protein</topology>
    </subcellularLocation>
</comment>
<keyword evidence="5" id="KW-0552">Olfaction</keyword>
<evidence type="ECO:0000256" key="2">
    <source>
        <dbReference type="ARBA" id="ARBA00022475"/>
    </source>
</evidence>
<evidence type="ECO:0000256" key="6">
    <source>
        <dbReference type="ARBA" id="ARBA00022989"/>
    </source>
</evidence>
<dbReference type="Pfam" id="PF13853">
    <property type="entry name" value="7tm_4"/>
    <property type="match status" value="1"/>
</dbReference>
<keyword evidence="8 13" id="KW-0472">Membrane</keyword>